<organism evidence="3 4">
    <name type="scientific">Bacteroides caecicola</name>
    <dbReference type="NCBI Taxonomy" id="1462569"/>
    <lineage>
        <taxon>Bacteria</taxon>
        <taxon>Pseudomonadati</taxon>
        <taxon>Bacteroidota</taxon>
        <taxon>Bacteroidia</taxon>
        <taxon>Bacteroidales</taxon>
        <taxon>Bacteroidaceae</taxon>
        <taxon>Bacteroides</taxon>
    </lineage>
</organism>
<dbReference type="InterPro" id="IPR036291">
    <property type="entry name" value="NAD(P)-bd_dom_sf"/>
</dbReference>
<accession>A0ABS2FAK2</accession>
<evidence type="ECO:0000313" key="4">
    <source>
        <dbReference type="Proteomes" id="UP000782117"/>
    </source>
</evidence>
<name>A0ABS2FAK2_9BACE</name>
<dbReference type="CDD" id="cd05253">
    <property type="entry name" value="UDP_GE_SDE_e"/>
    <property type="match status" value="1"/>
</dbReference>
<dbReference type="Proteomes" id="UP000782117">
    <property type="component" value="Unassembled WGS sequence"/>
</dbReference>
<evidence type="ECO:0000256" key="1">
    <source>
        <dbReference type="ARBA" id="ARBA00023027"/>
    </source>
</evidence>
<dbReference type="InterPro" id="IPR001509">
    <property type="entry name" value="Epimerase_deHydtase"/>
</dbReference>
<dbReference type="Gene3D" id="3.40.50.720">
    <property type="entry name" value="NAD(P)-binding Rossmann-like Domain"/>
    <property type="match status" value="1"/>
</dbReference>
<dbReference type="RefSeq" id="WP_204501173.1">
    <property type="nucleotide sequence ID" value="NZ_JACJKJ010000020.1"/>
</dbReference>
<gene>
    <name evidence="3" type="ORF">H6A24_12410</name>
</gene>
<protein>
    <submittedName>
        <fullName evidence="3">NAD-dependent epimerase</fullName>
    </submittedName>
</protein>
<dbReference type="SUPFAM" id="SSF51735">
    <property type="entry name" value="NAD(P)-binding Rossmann-fold domains"/>
    <property type="match status" value="1"/>
</dbReference>
<dbReference type="PANTHER" id="PTHR43574">
    <property type="entry name" value="EPIMERASE-RELATED"/>
    <property type="match status" value="1"/>
</dbReference>
<dbReference type="Pfam" id="PF01370">
    <property type="entry name" value="Epimerase"/>
    <property type="match status" value="1"/>
</dbReference>
<evidence type="ECO:0000313" key="3">
    <source>
        <dbReference type="EMBL" id="MBM6807287.1"/>
    </source>
</evidence>
<evidence type="ECO:0000259" key="2">
    <source>
        <dbReference type="Pfam" id="PF01370"/>
    </source>
</evidence>
<keyword evidence="1" id="KW-0520">NAD</keyword>
<keyword evidence="4" id="KW-1185">Reference proteome</keyword>
<comment type="caution">
    <text evidence="3">The sequence shown here is derived from an EMBL/GenBank/DDBJ whole genome shotgun (WGS) entry which is preliminary data.</text>
</comment>
<feature type="domain" description="NAD-dependent epimerase/dehydratase" evidence="2">
    <location>
        <begin position="3"/>
        <end position="250"/>
    </location>
</feature>
<proteinExistence type="predicted"/>
<dbReference type="PRINTS" id="PR01713">
    <property type="entry name" value="NUCEPIMERASE"/>
</dbReference>
<dbReference type="EMBL" id="JACJKJ010000020">
    <property type="protein sequence ID" value="MBM6807287.1"/>
    <property type="molecule type" value="Genomic_DNA"/>
</dbReference>
<reference evidence="3 4" key="1">
    <citation type="journal article" date="2021" name="Sci. Rep.">
        <title>The distribution of antibiotic resistance genes in chicken gut microbiota commensals.</title>
        <authorList>
            <person name="Juricova H."/>
            <person name="Matiasovicova J."/>
            <person name="Kubasova T."/>
            <person name="Cejkova D."/>
            <person name="Rychlik I."/>
        </authorList>
    </citation>
    <scope>NUCLEOTIDE SEQUENCE [LARGE SCALE GENOMIC DNA]</scope>
    <source>
        <strain evidence="3 4">An768</strain>
    </source>
</reference>
<sequence length="353" mass="40093">MKILITGGAGFIGYHLSKALLKNQDNIIIGLDNLNEYYDVRLKKDRLKLLGITEESIVDNQLGASLIYSNYKFIYADLTDKAVLYNLFKEEQFDIVINLAAQAGVRYSLVNPDAYIHSNISGFLNLLEACKDYPVKHLVYASSSSVYGLNGKTPFSVHDDISHPVSLYAATKKSNELMAHTYSYLYNIPVTGLRFFTVYGPYGRPDMSPSLFAHAIFKNEPIKIFNYGKMRRDFTYIDDIVDGVIKVIDKIPVANPDWDNLKMDPASSVAPYAIYNIGNQHPVTLMEYIAAFERAIGKEAQKEYLPMQAGDVQETYSDMTEMINDFGYLPKTSVEEGVWKFVEWFKSYYGYSR</sequence>